<sequence>MPVPVVACSAITTTTATKVLEDSGIRVLEGEAVALDINGHRVGIARVKGFGGGFAASARATSANRR</sequence>
<keyword evidence="2" id="KW-1185">Reference proteome</keyword>
<protein>
    <submittedName>
        <fullName evidence="1">Uncharacterized protein</fullName>
    </submittedName>
</protein>
<name>A0A4V3FQD0_9PSEU</name>
<reference evidence="1 2" key="1">
    <citation type="submission" date="2019-03" db="EMBL/GenBank/DDBJ databases">
        <title>Genomic Encyclopedia of Archaeal and Bacterial Type Strains, Phase II (KMG-II): from individual species to whole genera.</title>
        <authorList>
            <person name="Goeker M."/>
        </authorList>
    </citation>
    <scope>NUCLEOTIDE SEQUENCE [LARGE SCALE GENOMIC DNA]</scope>
    <source>
        <strain evidence="1 2">DSM 45499</strain>
    </source>
</reference>
<dbReference type="EMBL" id="SOCP01000028">
    <property type="protein sequence ID" value="TDV37740.1"/>
    <property type="molecule type" value="Genomic_DNA"/>
</dbReference>
<organism evidence="1 2">
    <name type="scientific">Actinophytocola oryzae</name>
    <dbReference type="NCBI Taxonomy" id="502181"/>
    <lineage>
        <taxon>Bacteria</taxon>
        <taxon>Bacillati</taxon>
        <taxon>Actinomycetota</taxon>
        <taxon>Actinomycetes</taxon>
        <taxon>Pseudonocardiales</taxon>
        <taxon>Pseudonocardiaceae</taxon>
    </lineage>
</organism>
<dbReference type="Proteomes" id="UP000294927">
    <property type="component" value="Unassembled WGS sequence"/>
</dbReference>
<gene>
    <name evidence="1" type="ORF">CLV71_1283</name>
</gene>
<comment type="caution">
    <text evidence="1">The sequence shown here is derived from an EMBL/GenBank/DDBJ whole genome shotgun (WGS) entry which is preliminary data.</text>
</comment>
<evidence type="ECO:0000313" key="1">
    <source>
        <dbReference type="EMBL" id="TDV37740.1"/>
    </source>
</evidence>
<dbReference type="AlphaFoldDB" id="A0A4V3FQD0"/>
<proteinExistence type="predicted"/>
<evidence type="ECO:0000313" key="2">
    <source>
        <dbReference type="Proteomes" id="UP000294927"/>
    </source>
</evidence>
<accession>A0A4V3FQD0</accession>